<feature type="region of interest" description="Disordered" evidence="5">
    <location>
        <begin position="143"/>
        <end position="171"/>
    </location>
</feature>
<dbReference type="InterPro" id="IPR036236">
    <property type="entry name" value="Znf_C2H2_sf"/>
</dbReference>
<dbReference type="PROSITE" id="PS00028">
    <property type="entry name" value="ZINC_FINGER_C2H2_1"/>
    <property type="match status" value="2"/>
</dbReference>
<evidence type="ECO:0000256" key="2">
    <source>
        <dbReference type="ARBA" id="ARBA00022771"/>
    </source>
</evidence>
<feature type="domain" description="C2H2-type" evidence="6">
    <location>
        <begin position="297"/>
        <end position="323"/>
    </location>
</feature>
<sequence>MWGFIPGEDGLPVPCRFVPPGGDAGIMQGGGVQMGVSSGGVEVMGPSLTWEMYRMGVPASVNEHFQYATYFVGHSPHLFKQGVTRADVPSALHCTFPPHYFPGSGGATLMAPGGEFAQAYIPSLAHLPDGAVPVYGSLQYGQPAGHNFREEDTEERPEEVPEATGFAPPTILEEVAPVCDPISILINMKNAGKDSSPPQSDEDEKPPEVPDTDFSSASSQGEEQGKRQRTEEAPISMKRYRDTECARAPRVPESGPTTSTSRKLLLHRCPYPGCDTIMTLKSNLKAHVRTHTDEKPYVCDLPGCKKRFRWKSSLTYHLSLHKK</sequence>
<keyword evidence="3" id="KW-0862">Zinc</keyword>
<protein>
    <recommendedName>
        <fullName evidence="6">C2H2-type domain-containing protein</fullName>
    </recommendedName>
</protein>
<dbReference type="PROSITE" id="PS50157">
    <property type="entry name" value="ZINC_FINGER_C2H2_2"/>
    <property type="match status" value="2"/>
</dbReference>
<feature type="compositionally biased region" description="Polar residues" evidence="5">
    <location>
        <begin position="213"/>
        <end position="222"/>
    </location>
</feature>
<evidence type="ECO:0000259" key="6">
    <source>
        <dbReference type="PROSITE" id="PS50157"/>
    </source>
</evidence>
<feature type="compositionally biased region" description="Basic and acidic residues" evidence="5">
    <location>
        <begin position="223"/>
        <end position="232"/>
    </location>
</feature>
<proteinExistence type="predicted"/>
<dbReference type="InterPro" id="IPR013087">
    <property type="entry name" value="Znf_C2H2_type"/>
</dbReference>
<keyword evidence="2 4" id="KW-0863">Zinc-finger</keyword>
<evidence type="ECO:0000313" key="7">
    <source>
        <dbReference type="EMBL" id="CAD9234338.1"/>
    </source>
</evidence>
<reference evidence="7" key="1">
    <citation type="submission" date="2021-01" db="EMBL/GenBank/DDBJ databases">
        <authorList>
            <person name="Corre E."/>
            <person name="Pelletier E."/>
            <person name="Niang G."/>
            <person name="Scheremetjew M."/>
            <person name="Finn R."/>
            <person name="Kale V."/>
            <person name="Holt S."/>
            <person name="Cochrane G."/>
            <person name="Meng A."/>
            <person name="Brown T."/>
            <person name="Cohen L."/>
        </authorList>
    </citation>
    <scope>NUCLEOTIDE SEQUENCE</scope>
    <source>
        <strain evidence="7">SAG 36.94</strain>
    </source>
</reference>
<dbReference type="PANTHER" id="PTHR23235:SF120">
    <property type="entry name" value="KRUPPEL-LIKE FACTOR 15"/>
    <property type="match status" value="1"/>
</dbReference>
<evidence type="ECO:0000256" key="1">
    <source>
        <dbReference type="ARBA" id="ARBA00022723"/>
    </source>
</evidence>
<dbReference type="AlphaFoldDB" id="A0A7S1TF13"/>
<gene>
    <name evidence="7" type="ORF">CCAE0312_LOCUS6426</name>
</gene>
<name>A0A7S1TF13_9RHOD</name>
<feature type="domain" description="C2H2-type" evidence="6">
    <location>
        <begin position="267"/>
        <end position="296"/>
    </location>
</feature>
<dbReference type="EMBL" id="HBGH01011572">
    <property type="protein sequence ID" value="CAD9234338.1"/>
    <property type="molecule type" value="Transcribed_RNA"/>
</dbReference>
<evidence type="ECO:0000256" key="4">
    <source>
        <dbReference type="PROSITE-ProRule" id="PRU00042"/>
    </source>
</evidence>
<keyword evidence="1" id="KW-0479">Metal-binding</keyword>
<feature type="compositionally biased region" description="Acidic residues" evidence="5">
    <location>
        <begin position="151"/>
        <end position="161"/>
    </location>
</feature>
<evidence type="ECO:0000256" key="3">
    <source>
        <dbReference type="ARBA" id="ARBA00022833"/>
    </source>
</evidence>
<dbReference type="GO" id="GO:0000978">
    <property type="term" value="F:RNA polymerase II cis-regulatory region sequence-specific DNA binding"/>
    <property type="evidence" value="ECO:0007669"/>
    <property type="project" value="TreeGrafter"/>
</dbReference>
<organism evidence="7">
    <name type="scientific">Compsopogon caeruleus</name>
    <dbReference type="NCBI Taxonomy" id="31354"/>
    <lineage>
        <taxon>Eukaryota</taxon>
        <taxon>Rhodophyta</taxon>
        <taxon>Compsopogonophyceae</taxon>
        <taxon>Compsopogonales</taxon>
        <taxon>Compsopogonaceae</taxon>
        <taxon>Compsopogon</taxon>
    </lineage>
</organism>
<dbReference type="GO" id="GO:0000981">
    <property type="term" value="F:DNA-binding transcription factor activity, RNA polymerase II-specific"/>
    <property type="evidence" value="ECO:0007669"/>
    <property type="project" value="TreeGrafter"/>
</dbReference>
<evidence type="ECO:0000256" key="5">
    <source>
        <dbReference type="SAM" id="MobiDB-lite"/>
    </source>
</evidence>
<dbReference type="SMART" id="SM00355">
    <property type="entry name" value="ZnF_C2H2"/>
    <property type="match status" value="2"/>
</dbReference>
<dbReference type="Gene3D" id="3.30.160.60">
    <property type="entry name" value="Classic Zinc Finger"/>
    <property type="match status" value="2"/>
</dbReference>
<dbReference type="SUPFAM" id="SSF57667">
    <property type="entry name" value="beta-beta-alpha zinc fingers"/>
    <property type="match status" value="1"/>
</dbReference>
<accession>A0A7S1TF13</accession>
<dbReference type="PANTHER" id="PTHR23235">
    <property type="entry name" value="KRUEPPEL-LIKE TRANSCRIPTION FACTOR"/>
    <property type="match status" value="1"/>
</dbReference>
<feature type="region of interest" description="Disordered" evidence="5">
    <location>
        <begin position="189"/>
        <end position="261"/>
    </location>
</feature>
<dbReference type="GO" id="GO:0008270">
    <property type="term" value="F:zinc ion binding"/>
    <property type="evidence" value="ECO:0007669"/>
    <property type="project" value="UniProtKB-KW"/>
</dbReference>